<evidence type="ECO:0000313" key="1">
    <source>
        <dbReference type="EMBL" id="VDP58806.1"/>
    </source>
</evidence>
<name>A0A3P8IV81_HELPZ</name>
<proteinExistence type="predicted"/>
<dbReference type="EMBL" id="UZAH01040552">
    <property type="protein sequence ID" value="VDP58806.1"/>
    <property type="molecule type" value="Genomic_DNA"/>
</dbReference>
<accession>A0A3P8IV81</accession>
<dbReference type="AlphaFoldDB" id="A0A3P8IV81"/>
<reference evidence="1" key="1">
    <citation type="submission" date="2018-11" db="EMBL/GenBank/DDBJ databases">
        <authorList>
            <consortium name="Pathogen Informatics"/>
        </authorList>
    </citation>
    <scope>NUCLEOTIDE SEQUENCE [LARGE SCALE GENOMIC DNA]</scope>
</reference>
<organism evidence="1">
    <name type="scientific">Heligmosomoides polygyrus</name>
    <name type="common">Parasitic roundworm</name>
    <dbReference type="NCBI Taxonomy" id="6339"/>
    <lineage>
        <taxon>Eukaryota</taxon>
        <taxon>Metazoa</taxon>
        <taxon>Ecdysozoa</taxon>
        <taxon>Nematoda</taxon>
        <taxon>Chromadorea</taxon>
        <taxon>Rhabditida</taxon>
        <taxon>Rhabditina</taxon>
        <taxon>Rhabditomorpha</taxon>
        <taxon>Strongyloidea</taxon>
        <taxon>Heligmosomidae</taxon>
        <taxon>Heligmosomoides</taxon>
    </lineage>
</organism>
<sequence length="228" mass="25405">MGLFSVCPGEGRRVDDPEDYCCSIRSKTFADVVLDERDPVIRSLLVHSMSGVQKAYSFYKGHCDHLLRALILHDGMPIAMVYKENVNIDIAQLNDLANAGIRCAQTHSWDDMKVEGPVRKILLILAAFRGFGRVIRPLDNVSAIIYNSGFDVVQAAKTAGAVKTCIIVRPMAEEPVEASNWQCFAMAMTNLVRNGTKLIGEELYQILDQSQIRTFAYSLKKKMSSTRS</sequence>
<protein>
    <submittedName>
        <fullName evidence="1">Uncharacterized protein</fullName>
    </submittedName>
</protein>
<dbReference type="OrthoDB" id="5865379at2759"/>
<gene>
    <name evidence="1" type="ORF">HPBE_LOCUS26667</name>
</gene>